<dbReference type="OrthoDB" id="4217619at2759"/>
<protein>
    <recommendedName>
        <fullName evidence="4">PDZ domain-containing protein</fullName>
    </recommendedName>
</protein>
<dbReference type="Pfam" id="PF13180">
    <property type="entry name" value="PDZ_2"/>
    <property type="match status" value="1"/>
</dbReference>
<dbReference type="SMART" id="SM00228">
    <property type="entry name" value="PDZ"/>
    <property type="match status" value="1"/>
</dbReference>
<name>A0A7J6M6J4_PEROL</name>
<organism evidence="5 6">
    <name type="scientific">Perkinsus olseni</name>
    <name type="common">Perkinsus atlanticus</name>
    <dbReference type="NCBI Taxonomy" id="32597"/>
    <lineage>
        <taxon>Eukaryota</taxon>
        <taxon>Sar</taxon>
        <taxon>Alveolata</taxon>
        <taxon>Perkinsozoa</taxon>
        <taxon>Perkinsea</taxon>
        <taxon>Perkinsida</taxon>
        <taxon>Perkinsidae</taxon>
        <taxon>Perkinsus</taxon>
    </lineage>
</organism>
<evidence type="ECO:0000256" key="3">
    <source>
        <dbReference type="ARBA" id="ARBA00022801"/>
    </source>
</evidence>
<dbReference type="EMBL" id="JABAHT010000066">
    <property type="protein sequence ID" value="KAF4666790.1"/>
    <property type="molecule type" value="Genomic_DNA"/>
</dbReference>
<dbReference type="SUPFAM" id="SSF50494">
    <property type="entry name" value="Trypsin-like serine proteases"/>
    <property type="match status" value="1"/>
</dbReference>
<dbReference type="InterPro" id="IPR009003">
    <property type="entry name" value="Peptidase_S1_PA"/>
</dbReference>
<dbReference type="CDD" id="cd06779">
    <property type="entry name" value="cpPDZ_Deg_HtrA-like"/>
    <property type="match status" value="1"/>
</dbReference>
<dbReference type="Proteomes" id="UP000570595">
    <property type="component" value="Unassembled WGS sequence"/>
</dbReference>
<dbReference type="Gene3D" id="2.40.10.120">
    <property type="match status" value="1"/>
</dbReference>
<dbReference type="Pfam" id="PF13365">
    <property type="entry name" value="Trypsin_2"/>
    <property type="match status" value="1"/>
</dbReference>
<dbReference type="InterPro" id="IPR001478">
    <property type="entry name" value="PDZ"/>
</dbReference>
<proteinExistence type="inferred from homology"/>
<evidence type="ECO:0000259" key="4">
    <source>
        <dbReference type="PROSITE" id="PS50106"/>
    </source>
</evidence>
<keyword evidence="2" id="KW-0645">Protease</keyword>
<evidence type="ECO:0000256" key="1">
    <source>
        <dbReference type="ARBA" id="ARBA00010541"/>
    </source>
</evidence>
<dbReference type="AlphaFoldDB" id="A0A7J6M6J4"/>
<sequence length="425" mass="45083">MSQKLPLVAPRFFGRSEVVAVLAHCLPSLAKPSTNACPPPSFVLQCEGKSGYLSAGGQSYQQGHPPFTSAVAAVSLFASVSLALLSSSTPSEAETSCEEVGDRSASTDFRGVFKSLEASVVLLYASPQGGNPPGTQIGTAFVYKEEKGRTYLISAAHTLRKRIGFAQGGVDPRLGDVLWVRLPQSGRWEEVKLEGKTEEGDVAVFSLQASDELKPVEDGSEHLPDRGTWVCTLGGGAGGGDDLAGAVGVVSNPRQSFTEGSIDNCSRRWRFIQLSVTTLPGMSGSPAVTNDGRCIGMIVKKCGEFGLALPLQLVRHIADAITTNGYWSPPYLGMVITNRNDDAAAGYGTQDVVRIVQVKGQTPAAKAGLRVGDIIEGIDGREVRSVYDVYETLGAQCGSPAQLKIKRGEKTFTTKVVSVSEKRVW</sequence>
<dbReference type="PANTHER" id="PTHR22939">
    <property type="entry name" value="SERINE PROTEASE FAMILY S1C HTRA-RELATED"/>
    <property type="match status" value="1"/>
</dbReference>
<evidence type="ECO:0000313" key="5">
    <source>
        <dbReference type="EMBL" id="KAF4666790.1"/>
    </source>
</evidence>
<gene>
    <name evidence="5" type="ORF">FOZ61_009227</name>
</gene>
<dbReference type="GO" id="GO:0004252">
    <property type="term" value="F:serine-type endopeptidase activity"/>
    <property type="evidence" value="ECO:0007669"/>
    <property type="project" value="InterPro"/>
</dbReference>
<dbReference type="Gene3D" id="2.30.42.10">
    <property type="match status" value="1"/>
</dbReference>
<comment type="caution">
    <text evidence="5">The sequence shown here is derived from an EMBL/GenBank/DDBJ whole genome shotgun (WGS) entry which is preliminary data.</text>
</comment>
<dbReference type="InterPro" id="IPR036034">
    <property type="entry name" value="PDZ_sf"/>
</dbReference>
<keyword evidence="3" id="KW-0378">Hydrolase</keyword>
<evidence type="ECO:0000256" key="2">
    <source>
        <dbReference type="ARBA" id="ARBA00022670"/>
    </source>
</evidence>
<dbReference type="GO" id="GO:0006508">
    <property type="term" value="P:proteolysis"/>
    <property type="evidence" value="ECO:0007669"/>
    <property type="project" value="UniProtKB-KW"/>
</dbReference>
<evidence type="ECO:0000313" key="6">
    <source>
        <dbReference type="Proteomes" id="UP000570595"/>
    </source>
</evidence>
<dbReference type="PROSITE" id="PS50106">
    <property type="entry name" value="PDZ"/>
    <property type="match status" value="1"/>
</dbReference>
<accession>A0A7J6M6J4</accession>
<feature type="domain" description="PDZ" evidence="4">
    <location>
        <begin position="316"/>
        <end position="386"/>
    </location>
</feature>
<dbReference type="PANTHER" id="PTHR22939:SF129">
    <property type="entry name" value="SERINE PROTEASE HTRA2, MITOCHONDRIAL"/>
    <property type="match status" value="1"/>
</dbReference>
<dbReference type="SUPFAM" id="SSF50156">
    <property type="entry name" value="PDZ domain-like"/>
    <property type="match status" value="1"/>
</dbReference>
<dbReference type="InterPro" id="IPR001940">
    <property type="entry name" value="Peptidase_S1C"/>
</dbReference>
<comment type="similarity">
    <text evidence="1">Belongs to the peptidase S1C family.</text>
</comment>
<dbReference type="PRINTS" id="PR00834">
    <property type="entry name" value="PROTEASES2C"/>
</dbReference>
<reference evidence="5 6" key="1">
    <citation type="submission" date="2020-04" db="EMBL/GenBank/DDBJ databases">
        <title>Perkinsus olseni comparative genomics.</title>
        <authorList>
            <person name="Bogema D.R."/>
        </authorList>
    </citation>
    <scope>NUCLEOTIDE SEQUENCE [LARGE SCALE GENOMIC DNA]</scope>
    <source>
        <strain evidence="5">ATCC PRA-179</strain>
    </source>
</reference>